<dbReference type="EC" id="2.7.7.41" evidence="6 11"/>
<dbReference type="STRING" id="576118.SAMN05216216_1052"/>
<evidence type="ECO:0000256" key="8">
    <source>
        <dbReference type="ARBA" id="ARBA00022692"/>
    </source>
</evidence>
<dbReference type="OrthoDB" id="9799199at2"/>
<dbReference type="PANTHER" id="PTHR43535">
    <property type="entry name" value="PHOSPHATIDATE CYTIDYLYLTRANSFERASE"/>
    <property type="match status" value="1"/>
</dbReference>
<dbReference type="GO" id="GO:0016024">
    <property type="term" value="P:CDP-diacylglycerol biosynthetic process"/>
    <property type="evidence" value="ECO:0007669"/>
    <property type="project" value="UniProtKB-UniPathway"/>
</dbReference>
<dbReference type="Proteomes" id="UP000199008">
    <property type="component" value="Unassembled WGS sequence"/>
</dbReference>
<dbReference type="EMBL" id="FNFY01000005">
    <property type="protein sequence ID" value="SDK57329.1"/>
    <property type="molecule type" value="Genomic_DNA"/>
</dbReference>
<dbReference type="PROSITE" id="PS01315">
    <property type="entry name" value="CDS"/>
    <property type="match status" value="1"/>
</dbReference>
<evidence type="ECO:0000313" key="13">
    <source>
        <dbReference type="EMBL" id="SDK57329.1"/>
    </source>
</evidence>
<comment type="subcellular location">
    <subcellularLocation>
        <location evidence="2">Membrane</location>
        <topology evidence="2">Multi-pass membrane protein</topology>
    </subcellularLocation>
</comment>
<gene>
    <name evidence="13" type="ORF">SAMN05216216_1052</name>
</gene>
<evidence type="ECO:0000256" key="3">
    <source>
        <dbReference type="ARBA" id="ARBA00005119"/>
    </source>
</evidence>
<proteinExistence type="inferred from homology"/>
<dbReference type="InterPro" id="IPR000374">
    <property type="entry name" value="PC_trans"/>
</dbReference>
<comment type="pathway">
    <text evidence="3 11">Phospholipid metabolism; CDP-diacylglycerol biosynthesis; CDP-diacylglycerol from sn-glycerol 3-phosphate: step 3/3.</text>
</comment>
<keyword evidence="8 11" id="KW-0812">Transmembrane</keyword>
<evidence type="ECO:0000256" key="11">
    <source>
        <dbReference type="RuleBase" id="RU003938"/>
    </source>
</evidence>
<name>A0A1G9D0E2_9BACL</name>
<dbReference type="AlphaFoldDB" id="A0A1G9D0E2"/>
<organism evidence="13 14">
    <name type="scientific">Lacicoccus qingdaonensis</name>
    <dbReference type="NCBI Taxonomy" id="576118"/>
    <lineage>
        <taxon>Bacteria</taxon>
        <taxon>Bacillati</taxon>
        <taxon>Bacillota</taxon>
        <taxon>Bacilli</taxon>
        <taxon>Bacillales</taxon>
        <taxon>Salinicoccaceae</taxon>
        <taxon>Lacicoccus</taxon>
    </lineage>
</organism>
<dbReference type="GO" id="GO:0004605">
    <property type="term" value="F:phosphatidate cytidylyltransferase activity"/>
    <property type="evidence" value="ECO:0007669"/>
    <property type="project" value="UniProtKB-EC"/>
</dbReference>
<feature type="transmembrane region" description="Helical" evidence="12">
    <location>
        <begin position="177"/>
        <end position="201"/>
    </location>
</feature>
<dbReference type="UniPathway" id="UPA00557">
    <property type="reaction ID" value="UER00614"/>
</dbReference>
<dbReference type="GO" id="GO:0005886">
    <property type="term" value="C:plasma membrane"/>
    <property type="evidence" value="ECO:0007669"/>
    <property type="project" value="TreeGrafter"/>
</dbReference>
<feature type="transmembrane region" description="Helical" evidence="12">
    <location>
        <begin position="151"/>
        <end position="171"/>
    </location>
</feature>
<keyword evidence="9 12" id="KW-1133">Transmembrane helix</keyword>
<accession>A0A1G9D0E2</accession>
<sequence>MNFNVLTDEVLYVLIGIVGILIISTAITLVLKKQKPSHTVDEVMLRIKSWWVMFFIFTFALVIHSTISLIFMGILSFLALKEYFSLIPFNRAHRLVIFWSYIAIPIQFLFIYFEFYGMFIVFIPVYMFLLIPIQALIVGETKNFLQSVASVQWGLMLMVFGLSHLAYLLVLPGKENSVLGAGLVLFLVVLTQANDVAQFLWGKTLGKRKILPKVSPNKTWAGFLGGVLTTTVLAVLLAPLITPFTLTGSIIAGLYIGLTGFIGDVNISSLKRDLNIKDTSAIIPGHGGILDRVDSLTYTAPLFFHFARFFYF</sequence>
<protein>
    <recommendedName>
        <fullName evidence="6 11">Phosphatidate cytidylyltransferase</fullName>
        <ecNumber evidence="6 11">2.7.7.41</ecNumber>
    </recommendedName>
</protein>
<comment type="catalytic activity">
    <reaction evidence="1 11">
        <text>a 1,2-diacyl-sn-glycero-3-phosphate + CTP + H(+) = a CDP-1,2-diacyl-sn-glycerol + diphosphate</text>
        <dbReference type="Rhea" id="RHEA:16229"/>
        <dbReference type="ChEBI" id="CHEBI:15378"/>
        <dbReference type="ChEBI" id="CHEBI:33019"/>
        <dbReference type="ChEBI" id="CHEBI:37563"/>
        <dbReference type="ChEBI" id="CHEBI:58332"/>
        <dbReference type="ChEBI" id="CHEBI:58608"/>
        <dbReference type="EC" id="2.7.7.41"/>
    </reaction>
</comment>
<evidence type="ECO:0000256" key="9">
    <source>
        <dbReference type="ARBA" id="ARBA00022989"/>
    </source>
</evidence>
<evidence type="ECO:0000256" key="2">
    <source>
        <dbReference type="ARBA" id="ARBA00004141"/>
    </source>
</evidence>
<dbReference type="GO" id="GO:0009273">
    <property type="term" value="P:peptidoglycan-based cell wall biogenesis"/>
    <property type="evidence" value="ECO:0007669"/>
    <property type="project" value="TreeGrafter"/>
</dbReference>
<evidence type="ECO:0000313" key="14">
    <source>
        <dbReference type="Proteomes" id="UP000199008"/>
    </source>
</evidence>
<reference evidence="14" key="1">
    <citation type="submission" date="2016-10" db="EMBL/GenBank/DDBJ databases">
        <authorList>
            <person name="Varghese N."/>
            <person name="Submissions S."/>
        </authorList>
    </citation>
    <scope>NUCLEOTIDE SEQUENCE [LARGE SCALE GENOMIC DNA]</scope>
    <source>
        <strain evidence="14">CGMCC 1.8895</strain>
    </source>
</reference>
<evidence type="ECO:0000256" key="12">
    <source>
        <dbReference type="SAM" id="Phobius"/>
    </source>
</evidence>
<evidence type="ECO:0000256" key="5">
    <source>
        <dbReference type="ARBA" id="ARBA00010185"/>
    </source>
</evidence>
<keyword evidence="10 12" id="KW-0472">Membrane</keyword>
<feature type="transmembrane region" description="Helical" evidence="12">
    <location>
        <begin position="247"/>
        <end position="267"/>
    </location>
</feature>
<dbReference type="PANTHER" id="PTHR43535:SF1">
    <property type="entry name" value="PHOSPHATIDATE CYTIDYLYLTRANSFERASE"/>
    <property type="match status" value="1"/>
</dbReference>
<feature type="transmembrane region" description="Helical" evidence="12">
    <location>
        <begin position="92"/>
        <end position="113"/>
    </location>
</feature>
<comment type="similarity">
    <text evidence="5 11">Belongs to the CDS family.</text>
</comment>
<evidence type="ECO:0000256" key="4">
    <source>
        <dbReference type="ARBA" id="ARBA00005189"/>
    </source>
</evidence>
<dbReference type="Pfam" id="PF01148">
    <property type="entry name" value="CTP_transf_1"/>
    <property type="match status" value="1"/>
</dbReference>
<evidence type="ECO:0000256" key="6">
    <source>
        <dbReference type="ARBA" id="ARBA00012487"/>
    </source>
</evidence>
<feature type="transmembrane region" description="Helical" evidence="12">
    <location>
        <begin position="119"/>
        <end position="139"/>
    </location>
</feature>
<evidence type="ECO:0000256" key="1">
    <source>
        <dbReference type="ARBA" id="ARBA00001698"/>
    </source>
</evidence>
<keyword evidence="14" id="KW-1185">Reference proteome</keyword>
<feature type="transmembrane region" description="Helical" evidence="12">
    <location>
        <begin position="221"/>
        <end position="241"/>
    </location>
</feature>
<evidence type="ECO:0000256" key="10">
    <source>
        <dbReference type="ARBA" id="ARBA00023136"/>
    </source>
</evidence>
<comment type="pathway">
    <text evidence="4">Lipid metabolism.</text>
</comment>
<dbReference type="RefSeq" id="WP_092985041.1">
    <property type="nucleotide sequence ID" value="NZ_FNFY01000005.1"/>
</dbReference>
<evidence type="ECO:0000256" key="7">
    <source>
        <dbReference type="ARBA" id="ARBA00022679"/>
    </source>
</evidence>
<feature type="transmembrane region" description="Helical" evidence="12">
    <location>
        <begin position="12"/>
        <end position="31"/>
    </location>
</feature>
<feature type="transmembrane region" description="Helical" evidence="12">
    <location>
        <begin position="51"/>
        <end position="80"/>
    </location>
</feature>
<keyword evidence="7 11" id="KW-0808">Transferase</keyword>
<keyword evidence="11 13" id="KW-0548">Nucleotidyltransferase</keyword>